<dbReference type="Pfam" id="PF00012">
    <property type="entry name" value="HSP70"/>
    <property type="match status" value="1"/>
</dbReference>
<dbReference type="Proteomes" id="UP000001194">
    <property type="component" value="Unassembled WGS sequence"/>
</dbReference>
<dbReference type="SUPFAM" id="SSF53067">
    <property type="entry name" value="Actin-like ATPase domain"/>
    <property type="match status" value="1"/>
</dbReference>
<reference evidence="3 4" key="1">
    <citation type="journal article" date="2008" name="Nature">
        <title>The genome of Laccaria bicolor provides insights into mycorrhizal symbiosis.</title>
        <authorList>
            <person name="Martin F."/>
            <person name="Aerts A."/>
            <person name="Ahren D."/>
            <person name="Brun A."/>
            <person name="Danchin E.G.J."/>
            <person name="Duchaussoy F."/>
            <person name="Gibon J."/>
            <person name="Kohler A."/>
            <person name="Lindquist E."/>
            <person name="Pereda V."/>
            <person name="Salamov A."/>
            <person name="Shapiro H.J."/>
            <person name="Wuyts J."/>
            <person name="Blaudez D."/>
            <person name="Buee M."/>
            <person name="Brokstein P."/>
            <person name="Canbaeck B."/>
            <person name="Cohen D."/>
            <person name="Courty P.E."/>
            <person name="Coutinho P.M."/>
            <person name="Delaruelle C."/>
            <person name="Detter J.C."/>
            <person name="Deveau A."/>
            <person name="DiFazio S."/>
            <person name="Duplessis S."/>
            <person name="Fraissinet-Tachet L."/>
            <person name="Lucic E."/>
            <person name="Frey-Klett P."/>
            <person name="Fourrey C."/>
            <person name="Feussner I."/>
            <person name="Gay G."/>
            <person name="Grimwood J."/>
            <person name="Hoegger P.J."/>
            <person name="Jain P."/>
            <person name="Kilaru S."/>
            <person name="Labbe J."/>
            <person name="Lin Y.C."/>
            <person name="Legue V."/>
            <person name="Le Tacon F."/>
            <person name="Marmeisse R."/>
            <person name="Melayah D."/>
            <person name="Montanini B."/>
            <person name="Muratet M."/>
            <person name="Nehls U."/>
            <person name="Niculita-Hirzel H."/>
            <person name="Oudot-Le Secq M.P."/>
            <person name="Peter M."/>
            <person name="Quesneville H."/>
            <person name="Rajashekar B."/>
            <person name="Reich M."/>
            <person name="Rouhier N."/>
            <person name="Schmutz J."/>
            <person name="Yin T."/>
            <person name="Chalot M."/>
            <person name="Henrissat B."/>
            <person name="Kuees U."/>
            <person name="Lucas S."/>
            <person name="Van de Peer Y."/>
            <person name="Podila G.K."/>
            <person name="Polle A."/>
            <person name="Pukkila P.J."/>
            <person name="Richardson P.M."/>
            <person name="Rouze P."/>
            <person name="Sanders I.R."/>
            <person name="Stajich J.E."/>
            <person name="Tunlid A."/>
            <person name="Tuskan G."/>
            <person name="Grigoriev I.V."/>
        </authorList>
    </citation>
    <scope>NUCLEOTIDE SEQUENCE [LARGE SCALE GENOMIC DNA]</scope>
    <source>
        <strain evidence="4">S238N-H82 / ATCC MYA-4686</strain>
    </source>
</reference>
<dbReference type="GeneID" id="6077852"/>
<evidence type="ECO:0000256" key="2">
    <source>
        <dbReference type="ARBA" id="ARBA00022840"/>
    </source>
</evidence>
<evidence type="ECO:0000313" key="3">
    <source>
        <dbReference type="EMBL" id="EDR07223.1"/>
    </source>
</evidence>
<dbReference type="STRING" id="486041.B0DE88"/>
<keyword evidence="1" id="KW-0547">Nucleotide-binding</keyword>
<dbReference type="AlphaFoldDB" id="B0DE88"/>
<dbReference type="GO" id="GO:0140662">
    <property type="term" value="F:ATP-dependent protein folding chaperone"/>
    <property type="evidence" value="ECO:0007669"/>
    <property type="project" value="InterPro"/>
</dbReference>
<evidence type="ECO:0000313" key="4">
    <source>
        <dbReference type="Proteomes" id="UP000001194"/>
    </source>
</evidence>
<sequence length="135" mass="14366">MQGAVITAPAWFSDARSKSCFGCRRQYPAAVSGAGAVAATSTTIVRTCPSTNIQNKRAGAKLRLAIERTKRTMSASPRAATCSVELLKDGLDYTGSINRMRFDMVASTVYTTFADSIVTLFTPAAVDAYGVDEIV</sequence>
<dbReference type="InParanoid" id="B0DE88"/>
<dbReference type="Gene3D" id="3.90.640.10">
    <property type="entry name" value="Actin, Chain A, domain 4"/>
    <property type="match status" value="1"/>
</dbReference>
<dbReference type="RefSeq" id="XP_001882154.1">
    <property type="nucleotide sequence ID" value="XM_001882119.1"/>
</dbReference>
<proteinExistence type="predicted"/>
<dbReference type="OrthoDB" id="29851at2759"/>
<evidence type="ECO:0000256" key="1">
    <source>
        <dbReference type="ARBA" id="ARBA00022741"/>
    </source>
</evidence>
<dbReference type="GO" id="GO:0005524">
    <property type="term" value="F:ATP binding"/>
    <property type="evidence" value="ECO:0007669"/>
    <property type="project" value="UniProtKB-KW"/>
</dbReference>
<keyword evidence="2" id="KW-0067">ATP-binding</keyword>
<organism evidence="4">
    <name type="scientific">Laccaria bicolor (strain S238N-H82 / ATCC MYA-4686)</name>
    <name type="common">Bicoloured deceiver</name>
    <name type="synonym">Laccaria laccata var. bicolor</name>
    <dbReference type="NCBI Taxonomy" id="486041"/>
    <lineage>
        <taxon>Eukaryota</taxon>
        <taxon>Fungi</taxon>
        <taxon>Dikarya</taxon>
        <taxon>Basidiomycota</taxon>
        <taxon>Agaricomycotina</taxon>
        <taxon>Agaricomycetes</taxon>
        <taxon>Agaricomycetidae</taxon>
        <taxon>Agaricales</taxon>
        <taxon>Agaricineae</taxon>
        <taxon>Hydnangiaceae</taxon>
        <taxon>Laccaria</taxon>
    </lineage>
</organism>
<accession>B0DE88</accession>
<gene>
    <name evidence="3" type="ORF">LACBIDRAFT_298891</name>
</gene>
<keyword evidence="4" id="KW-1185">Reference proteome</keyword>
<dbReference type="HOGENOM" id="CLU_1886116_0_0_1"/>
<dbReference type="InterPro" id="IPR043129">
    <property type="entry name" value="ATPase_NBD"/>
</dbReference>
<name>B0DE88_LACBS</name>
<dbReference type="KEGG" id="lbc:LACBIDRAFT_298891"/>
<dbReference type="InterPro" id="IPR013126">
    <property type="entry name" value="Hsp_70_fam"/>
</dbReference>
<dbReference type="EMBL" id="DS547105">
    <property type="protein sequence ID" value="EDR07223.1"/>
    <property type="molecule type" value="Genomic_DNA"/>
</dbReference>
<protein>
    <submittedName>
        <fullName evidence="3">Predicted protein</fullName>
    </submittedName>
</protein>